<keyword evidence="1" id="KW-0812">Transmembrane</keyword>
<evidence type="ECO:0000313" key="3">
    <source>
        <dbReference type="Proteomes" id="UP000199360"/>
    </source>
</evidence>
<feature type="transmembrane region" description="Helical" evidence="1">
    <location>
        <begin position="57"/>
        <end position="82"/>
    </location>
</feature>
<organism evidence="2 3">
    <name type="scientific">Micromonospora humi</name>
    <dbReference type="NCBI Taxonomy" id="745366"/>
    <lineage>
        <taxon>Bacteria</taxon>
        <taxon>Bacillati</taxon>
        <taxon>Actinomycetota</taxon>
        <taxon>Actinomycetes</taxon>
        <taxon>Micromonosporales</taxon>
        <taxon>Micromonosporaceae</taxon>
        <taxon>Micromonospora</taxon>
    </lineage>
</organism>
<evidence type="ECO:0000256" key="1">
    <source>
        <dbReference type="SAM" id="Phobius"/>
    </source>
</evidence>
<feature type="transmembrane region" description="Helical" evidence="1">
    <location>
        <begin position="174"/>
        <end position="195"/>
    </location>
</feature>
<keyword evidence="1" id="KW-0472">Membrane</keyword>
<feature type="transmembrane region" description="Helical" evidence="1">
    <location>
        <begin position="28"/>
        <end position="45"/>
    </location>
</feature>
<dbReference type="STRING" id="745366.GA0070213_107175"/>
<reference evidence="3" key="1">
    <citation type="submission" date="2016-06" db="EMBL/GenBank/DDBJ databases">
        <authorList>
            <person name="Varghese N."/>
            <person name="Submissions Spin"/>
        </authorList>
    </citation>
    <scope>NUCLEOTIDE SEQUENCE [LARGE SCALE GENOMIC DNA]</scope>
    <source>
        <strain evidence="3">DSM 45647</strain>
    </source>
</reference>
<evidence type="ECO:0000313" key="2">
    <source>
        <dbReference type="EMBL" id="SCG62201.1"/>
    </source>
</evidence>
<proteinExistence type="predicted"/>
<name>A0A1C5IW09_9ACTN</name>
<gene>
    <name evidence="2" type="ORF">GA0070213_107175</name>
</gene>
<keyword evidence="3" id="KW-1185">Reference proteome</keyword>
<dbReference type="EMBL" id="FMDM01000007">
    <property type="protein sequence ID" value="SCG62201.1"/>
    <property type="molecule type" value="Genomic_DNA"/>
</dbReference>
<feature type="transmembrane region" description="Helical" evidence="1">
    <location>
        <begin position="122"/>
        <end position="142"/>
    </location>
</feature>
<protein>
    <submittedName>
        <fullName evidence="2">Uncharacterized protein</fullName>
    </submittedName>
</protein>
<feature type="transmembrane region" description="Helical" evidence="1">
    <location>
        <begin position="148"/>
        <end position="167"/>
    </location>
</feature>
<dbReference type="AlphaFoldDB" id="A0A1C5IW09"/>
<feature type="transmembrane region" description="Helical" evidence="1">
    <location>
        <begin position="94"/>
        <end position="115"/>
    </location>
</feature>
<dbReference type="Proteomes" id="UP000199360">
    <property type="component" value="Unassembled WGS sequence"/>
</dbReference>
<sequence>MPAAGLGAALAAPLPTARLPLAVGGHVAVFLLLTGVLLAGAHLLFRPGRPPAGDTVGPLRAAVPAVVLLGYAAAAVALPLHLGFTSAAPVGARWWLLPLVALCCLAFLLGAELVAEGRGGRYAAIGGIAVVVLAGAAVTGLAPGFVLLVVPLFAALVAWQAAWAGVLRRRGAPWWLPAAVGAVLLAWPVATTLPLT</sequence>
<accession>A0A1C5IW09</accession>
<keyword evidence="1" id="KW-1133">Transmembrane helix</keyword>